<comment type="caution">
    <text evidence="1">The sequence shown here is derived from an EMBL/GenBank/DDBJ whole genome shotgun (WGS) entry which is preliminary data.</text>
</comment>
<dbReference type="AlphaFoldDB" id="A0A7J9ATT0"/>
<name>A0A7J9ATT0_9ROSI</name>
<gene>
    <name evidence="1" type="ORF">Golax_000466</name>
</gene>
<keyword evidence="2" id="KW-1185">Reference proteome</keyword>
<evidence type="ECO:0000313" key="2">
    <source>
        <dbReference type="Proteomes" id="UP000593574"/>
    </source>
</evidence>
<evidence type="ECO:0008006" key="3">
    <source>
        <dbReference type="Google" id="ProtNLM"/>
    </source>
</evidence>
<protein>
    <recommendedName>
        <fullName evidence="3">RNase H type-1 domain-containing protein</fullName>
    </recommendedName>
</protein>
<dbReference type="EMBL" id="JABEZV010000013">
    <property type="protein sequence ID" value="MBA0727485.1"/>
    <property type="molecule type" value="Genomic_DNA"/>
</dbReference>
<feature type="non-terminal residue" evidence="1">
    <location>
        <position position="47"/>
    </location>
</feature>
<evidence type="ECO:0000313" key="1">
    <source>
        <dbReference type="EMBL" id="MBA0727485.1"/>
    </source>
</evidence>
<sequence>MVVRNDRGEVLPSKLVLHKDVASSSVAEALACSQAVQLGVNMGLATV</sequence>
<dbReference type="Proteomes" id="UP000593574">
    <property type="component" value="Unassembled WGS sequence"/>
</dbReference>
<proteinExistence type="predicted"/>
<reference evidence="1 2" key="1">
    <citation type="journal article" date="2019" name="Genome Biol. Evol.">
        <title>Insights into the evolution of the New World diploid cottons (Gossypium, subgenus Houzingenia) based on genome sequencing.</title>
        <authorList>
            <person name="Grover C.E."/>
            <person name="Arick M.A. 2nd"/>
            <person name="Thrash A."/>
            <person name="Conover J.L."/>
            <person name="Sanders W.S."/>
            <person name="Peterson D.G."/>
            <person name="Frelichowski J.E."/>
            <person name="Scheffler J.A."/>
            <person name="Scheffler B.E."/>
            <person name="Wendel J.F."/>
        </authorList>
    </citation>
    <scope>NUCLEOTIDE SEQUENCE [LARGE SCALE GENOMIC DNA]</scope>
    <source>
        <strain evidence="1">4</strain>
        <tissue evidence="1">Leaf</tissue>
    </source>
</reference>
<organism evidence="1 2">
    <name type="scientific">Gossypium laxum</name>
    <dbReference type="NCBI Taxonomy" id="34288"/>
    <lineage>
        <taxon>Eukaryota</taxon>
        <taxon>Viridiplantae</taxon>
        <taxon>Streptophyta</taxon>
        <taxon>Embryophyta</taxon>
        <taxon>Tracheophyta</taxon>
        <taxon>Spermatophyta</taxon>
        <taxon>Magnoliopsida</taxon>
        <taxon>eudicotyledons</taxon>
        <taxon>Gunneridae</taxon>
        <taxon>Pentapetalae</taxon>
        <taxon>rosids</taxon>
        <taxon>malvids</taxon>
        <taxon>Malvales</taxon>
        <taxon>Malvaceae</taxon>
        <taxon>Malvoideae</taxon>
        <taxon>Gossypium</taxon>
    </lineage>
</organism>
<accession>A0A7J9ATT0</accession>